<feature type="domain" description="Tyr recombinase" evidence="4">
    <location>
        <begin position="108"/>
        <end position="312"/>
    </location>
</feature>
<evidence type="ECO:0000256" key="3">
    <source>
        <dbReference type="ARBA" id="ARBA00023172"/>
    </source>
</evidence>
<dbReference type="PANTHER" id="PTHR30349:SF41">
    <property type="entry name" value="INTEGRASE_RECOMBINASE PROTEIN MJ0367-RELATED"/>
    <property type="match status" value="1"/>
</dbReference>
<dbReference type="Pfam" id="PF00589">
    <property type="entry name" value="Phage_integrase"/>
    <property type="match status" value="1"/>
</dbReference>
<dbReference type="KEGG" id="cace:CACET_c08430"/>
<name>A0A0G3W8W7_9CLOT</name>
<dbReference type="PANTHER" id="PTHR30349">
    <property type="entry name" value="PHAGE INTEGRASE-RELATED"/>
    <property type="match status" value="1"/>
</dbReference>
<protein>
    <submittedName>
        <fullName evidence="5">Integrase family protein</fullName>
    </submittedName>
</protein>
<evidence type="ECO:0000256" key="2">
    <source>
        <dbReference type="ARBA" id="ARBA00023125"/>
    </source>
</evidence>
<dbReference type="PATRIC" id="fig|84022.6.peg.861"/>
<gene>
    <name evidence="5" type="ORF">CACET_c08430</name>
</gene>
<dbReference type="Gene3D" id="1.10.443.10">
    <property type="entry name" value="Intergrase catalytic core"/>
    <property type="match status" value="1"/>
</dbReference>
<keyword evidence="6" id="KW-1185">Reference proteome</keyword>
<dbReference type="AlphaFoldDB" id="A0A0G3W8W7"/>
<evidence type="ECO:0000313" key="6">
    <source>
        <dbReference type="Proteomes" id="UP000035704"/>
    </source>
</evidence>
<dbReference type="GO" id="GO:0015074">
    <property type="term" value="P:DNA integration"/>
    <property type="evidence" value="ECO:0007669"/>
    <property type="project" value="InterPro"/>
</dbReference>
<organism evidence="5 6">
    <name type="scientific">Clostridium aceticum</name>
    <dbReference type="NCBI Taxonomy" id="84022"/>
    <lineage>
        <taxon>Bacteria</taxon>
        <taxon>Bacillati</taxon>
        <taxon>Bacillota</taxon>
        <taxon>Clostridia</taxon>
        <taxon>Eubacteriales</taxon>
        <taxon>Clostridiaceae</taxon>
        <taxon>Clostridium</taxon>
    </lineage>
</organism>
<keyword evidence="3" id="KW-0233">DNA recombination</keyword>
<dbReference type="InterPro" id="IPR002104">
    <property type="entry name" value="Integrase_catalytic"/>
</dbReference>
<proteinExistence type="inferred from homology"/>
<sequence>MMEAFRYQYSSVLAPYIEGLIRQKKADGFIYDYQSYILKTFDDFCLNRGYKNAVITRDVAMEWAVQRKTEGLNYRNQRVSFLRQLSLYMNSMGINSYIPHHMPSEKVSVPHIFNREELQAFFEVVDTYLPENERWHCLAMEYQLLFRLYYCCGLRLSEGCGLEKKDVDLTNGILDIRQSKGRKDRQVYMADDLIELCRKYQAKMNWMQPNTVWFFPGRTPDKHIQKTSIDKKFKQLWEMTSYSKHCDKQPTVHAFRHTFVVNRINHWMVEGVSLENMMPYLSRYLGHSGIEDTMYYYHQVHTAFEIVRQKDQISAKVIPEVMPYEE</sequence>
<dbReference type="RefSeq" id="WP_052661230.1">
    <property type="nucleotide sequence ID" value="NZ_CP009687.1"/>
</dbReference>
<comment type="similarity">
    <text evidence="1">Belongs to the 'phage' integrase family.</text>
</comment>
<reference evidence="5 6" key="1">
    <citation type="submission" date="2014-10" db="EMBL/GenBank/DDBJ databases">
        <title>Genome sequence of Clostridium aceticum DSM 1496.</title>
        <authorList>
            <person name="Poehlein A."/>
            <person name="Schiel-Bengelsdorf B."/>
            <person name="Gottschalk G."/>
            <person name="Duerre P."/>
            <person name="Daniel R."/>
        </authorList>
    </citation>
    <scope>NUCLEOTIDE SEQUENCE [LARGE SCALE GENOMIC DNA]</scope>
    <source>
        <strain evidence="5 6">DSM 1496</strain>
    </source>
</reference>
<dbReference type="Proteomes" id="UP000035704">
    <property type="component" value="Chromosome"/>
</dbReference>
<dbReference type="GO" id="GO:0003677">
    <property type="term" value="F:DNA binding"/>
    <property type="evidence" value="ECO:0007669"/>
    <property type="project" value="UniProtKB-KW"/>
</dbReference>
<dbReference type="InterPro" id="IPR011010">
    <property type="entry name" value="DNA_brk_join_enz"/>
</dbReference>
<dbReference type="STRING" id="84022.CACET_c08430"/>
<evidence type="ECO:0000259" key="4">
    <source>
        <dbReference type="PROSITE" id="PS51898"/>
    </source>
</evidence>
<keyword evidence="2" id="KW-0238">DNA-binding</keyword>
<evidence type="ECO:0000313" key="5">
    <source>
        <dbReference type="EMBL" id="AKL94352.1"/>
    </source>
</evidence>
<dbReference type="InterPro" id="IPR013762">
    <property type="entry name" value="Integrase-like_cat_sf"/>
</dbReference>
<dbReference type="GO" id="GO:0006310">
    <property type="term" value="P:DNA recombination"/>
    <property type="evidence" value="ECO:0007669"/>
    <property type="project" value="UniProtKB-KW"/>
</dbReference>
<dbReference type="EMBL" id="CP009687">
    <property type="protein sequence ID" value="AKL94352.1"/>
    <property type="molecule type" value="Genomic_DNA"/>
</dbReference>
<accession>A0A0G3W8W7</accession>
<dbReference type="InterPro" id="IPR050090">
    <property type="entry name" value="Tyrosine_recombinase_XerCD"/>
</dbReference>
<dbReference type="PROSITE" id="PS51898">
    <property type="entry name" value="TYR_RECOMBINASE"/>
    <property type="match status" value="1"/>
</dbReference>
<dbReference type="SUPFAM" id="SSF56349">
    <property type="entry name" value="DNA breaking-rejoining enzymes"/>
    <property type="match status" value="1"/>
</dbReference>
<evidence type="ECO:0000256" key="1">
    <source>
        <dbReference type="ARBA" id="ARBA00008857"/>
    </source>
</evidence>